<keyword evidence="1" id="KW-1133">Transmembrane helix</keyword>
<reference evidence="2" key="1">
    <citation type="submission" date="2023-06" db="EMBL/GenBank/DDBJ databases">
        <authorList>
            <person name="Kurt Z."/>
        </authorList>
    </citation>
    <scope>NUCLEOTIDE SEQUENCE</scope>
</reference>
<dbReference type="EMBL" id="CATOUU010000802">
    <property type="protein sequence ID" value="CAI9949627.1"/>
    <property type="molecule type" value="Genomic_DNA"/>
</dbReference>
<keyword evidence="4" id="KW-1185">Reference proteome</keyword>
<evidence type="ECO:0000313" key="2">
    <source>
        <dbReference type="EMBL" id="CAI9949627.1"/>
    </source>
</evidence>
<feature type="transmembrane region" description="Helical" evidence="1">
    <location>
        <begin position="198"/>
        <end position="218"/>
    </location>
</feature>
<dbReference type="AlphaFoldDB" id="A0AA86Q5C5"/>
<keyword evidence="1" id="KW-0472">Membrane</keyword>
<dbReference type="EMBL" id="CAXDID020000282">
    <property type="protein sequence ID" value="CAL6070221.1"/>
    <property type="molecule type" value="Genomic_DNA"/>
</dbReference>
<evidence type="ECO:0000256" key="1">
    <source>
        <dbReference type="SAM" id="Phobius"/>
    </source>
</evidence>
<evidence type="ECO:0000313" key="3">
    <source>
        <dbReference type="EMBL" id="CAL6070221.1"/>
    </source>
</evidence>
<accession>A0AA86Q5C5</accession>
<name>A0AA86Q5C5_9EUKA</name>
<reference evidence="3 4" key="2">
    <citation type="submission" date="2024-07" db="EMBL/GenBank/DDBJ databases">
        <authorList>
            <person name="Akdeniz Z."/>
        </authorList>
    </citation>
    <scope>NUCLEOTIDE SEQUENCE [LARGE SCALE GENOMIC DNA]</scope>
</reference>
<proteinExistence type="predicted"/>
<gene>
    <name evidence="2" type="ORF">HINF_LOCUS37272</name>
    <name evidence="3" type="ORF">HINF_LOCUS54352</name>
</gene>
<sequence length="376" mass="43506">MSVGSAFSFFTSTLHSNFNLFNSLPFPAFIKQSPFQYLDQTLPNEFQIKSSNQTLNNGTVLGQNQTINKTFLEENVKIKRILRQIPRDLETNLNESKRAMNPYQPILMQMTPEVYLTAKILKICQVICVYYPIKAVADDTYFHFQVQLHKQQNNLTHKFIFVIESRKYLFYELIKISMVFKVCLIFTAHVKLVKINSIALVQILLLCITFSKFIIIFVKVFEPVVFFDTAFSGFNSSTMSYIKLKFIQQQGLYHLNCYSASFQKVVNIGNSIEIQIISQVYNYFVEQIVAAINKNYLDSSLLQKLETCSNLIDGVKLIKMLLNINISLSISIKNEPKYDSKYDQKVDVFNQSKIKIAYGLNQSDQFLQKINKTQCK</sequence>
<comment type="caution">
    <text evidence="2">The sequence shown here is derived from an EMBL/GenBank/DDBJ whole genome shotgun (WGS) entry which is preliminary data.</text>
</comment>
<organism evidence="2">
    <name type="scientific">Hexamita inflata</name>
    <dbReference type="NCBI Taxonomy" id="28002"/>
    <lineage>
        <taxon>Eukaryota</taxon>
        <taxon>Metamonada</taxon>
        <taxon>Diplomonadida</taxon>
        <taxon>Hexamitidae</taxon>
        <taxon>Hexamitinae</taxon>
        <taxon>Hexamita</taxon>
    </lineage>
</organism>
<keyword evidence="1" id="KW-0812">Transmembrane</keyword>
<evidence type="ECO:0000313" key="4">
    <source>
        <dbReference type="Proteomes" id="UP001642409"/>
    </source>
</evidence>
<feature type="transmembrane region" description="Helical" evidence="1">
    <location>
        <begin position="168"/>
        <end position="186"/>
    </location>
</feature>
<protein>
    <submittedName>
        <fullName evidence="3">Hypothetical_protein</fullName>
    </submittedName>
</protein>
<dbReference type="Proteomes" id="UP001642409">
    <property type="component" value="Unassembled WGS sequence"/>
</dbReference>